<dbReference type="Proteomes" id="UP000037035">
    <property type="component" value="Unassembled WGS sequence"/>
</dbReference>
<gene>
    <name evidence="1" type="ORF">VP01_2849g1</name>
</gene>
<comment type="caution">
    <text evidence="1">The sequence shown here is derived from an EMBL/GenBank/DDBJ whole genome shotgun (WGS) entry which is preliminary data.</text>
</comment>
<accession>A0A0L6V2U3</accession>
<keyword evidence="2" id="KW-1185">Reference proteome</keyword>
<proteinExistence type="predicted"/>
<dbReference type="VEuPathDB" id="FungiDB:VP01_2849g1"/>
<organism evidence="1 2">
    <name type="scientific">Puccinia sorghi</name>
    <dbReference type="NCBI Taxonomy" id="27349"/>
    <lineage>
        <taxon>Eukaryota</taxon>
        <taxon>Fungi</taxon>
        <taxon>Dikarya</taxon>
        <taxon>Basidiomycota</taxon>
        <taxon>Pucciniomycotina</taxon>
        <taxon>Pucciniomycetes</taxon>
        <taxon>Pucciniales</taxon>
        <taxon>Pucciniaceae</taxon>
        <taxon>Puccinia</taxon>
    </lineage>
</organism>
<reference evidence="1 2" key="1">
    <citation type="submission" date="2015-08" db="EMBL/GenBank/DDBJ databases">
        <title>Next Generation Sequencing and Analysis of the Genome of Puccinia sorghi L Schw, the Causal Agent of Maize Common Rust.</title>
        <authorList>
            <person name="Rochi L."/>
            <person name="Burguener G."/>
            <person name="Darino M."/>
            <person name="Turjanski A."/>
            <person name="Kreff E."/>
            <person name="Dieguez M.J."/>
            <person name="Sacco F."/>
        </authorList>
    </citation>
    <scope>NUCLEOTIDE SEQUENCE [LARGE SCALE GENOMIC DNA]</scope>
    <source>
        <strain evidence="1 2">RO10H11247</strain>
    </source>
</reference>
<evidence type="ECO:0000313" key="2">
    <source>
        <dbReference type="Proteomes" id="UP000037035"/>
    </source>
</evidence>
<sequence>MTQASKHVLNHFNYLNSSCCSIASLVRILLELNLKETSKQWMEYPSASNLLIVSDISHSILQHQQYPFFSHVQAHRKDSTINLHDCVPLVHSSEKHKTFSELPVILDEMELFEIIKCTSETEVVSKNVLITRLVNWCSSEFSKLSRQLDQIHIIKMINLQGPQHVQAFNLERIWKPDDTPSVWREKLSQWVTKCPSPMCFKYPLFSLRKSV</sequence>
<dbReference type="EMBL" id="LAVV01007778">
    <property type="protein sequence ID" value="KNZ54807.1"/>
    <property type="molecule type" value="Genomic_DNA"/>
</dbReference>
<evidence type="ECO:0000313" key="1">
    <source>
        <dbReference type="EMBL" id="KNZ54807.1"/>
    </source>
</evidence>
<name>A0A0L6V2U3_9BASI</name>
<protein>
    <submittedName>
        <fullName evidence="1">Uncharacterized protein</fullName>
    </submittedName>
</protein>
<dbReference type="AlphaFoldDB" id="A0A0L6V2U3"/>